<proteinExistence type="predicted"/>
<protein>
    <recommendedName>
        <fullName evidence="2">BTB domain-containing protein</fullName>
    </recommendedName>
</protein>
<gene>
    <name evidence="3" type="ORF">K443DRAFT_683062</name>
</gene>
<name>A0A0C9WTP4_9AGAR</name>
<dbReference type="AlphaFoldDB" id="A0A0C9WTP4"/>
<accession>A0A0C9WTP4</accession>
<reference evidence="4" key="2">
    <citation type="submission" date="2015-01" db="EMBL/GenBank/DDBJ databases">
        <title>Evolutionary Origins and Diversification of the Mycorrhizal Mutualists.</title>
        <authorList>
            <consortium name="DOE Joint Genome Institute"/>
            <consortium name="Mycorrhizal Genomics Consortium"/>
            <person name="Kohler A."/>
            <person name="Kuo A."/>
            <person name="Nagy L.G."/>
            <person name="Floudas D."/>
            <person name="Copeland A."/>
            <person name="Barry K.W."/>
            <person name="Cichocki N."/>
            <person name="Veneault-Fourrey C."/>
            <person name="LaButti K."/>
            <person name="Lindquist E.A."/>
            <person name="Lipzen A."/>
            <person name="Lundell T."/>
            <person name="Morin E."/>
            <person name="Murat C."/>
            <person name="Riley R."/>
            <person name="Ohm R."/>
            <person name="Sun H."/>
            <person name="Tunlid A."/>
            <person name="Henrissat B."/>
            <person name="Grigoriev I.V."/>
            <person name="Hibbett D.S."/>
            <person name="Martin F."/>
        </authorList>
    </citation>
    <scope>NUCLEOTIDE SEQUENCE [LARGE SCALE GENOMIC DNA]</scope>
    <source>
        <strain evidence="4">LaAM-08-1</strain>
    </source>
</reference>
<dbReference type="SUPFAM" id="SSF54695">
    <property type="entry name" value="POZ domain"/>
    <property type="match status" value="1"/>
</dbReference>
<dbReference type="Gene3D" id="3.30.710.10">
    <property type="entry name" value="Potassium Channel Kv1.1, Chain A"/>
    <property type="match status" value="1"/>
</dbReference>
<organism evidence="3 4">
    <name type="scientific">Laccaria amethystina LaAM-08-1</name>
    <dbReference type="NCBI Taxonomy" id="1095629"/>
    <lineage>
        <taxon>Eukaryota</taxon>
        <taxon>Fungi</taxon>
        <taxon>Dikarya</taxon>
        <taxon>Basidiomycota</taxon>
        <taxon>Agaricomycotina</taxon>
        <taxon>Agaricomycetes</taxon>
        <taxon>Agaricomycetidae</taxon>
        <taxon>Agaricales</taxon>
        <taxon>Agaricineae</taxon>
        <taxon>Hydnangiaceae</taxon>
        <taxon>Laccaria</taxon>
    </lineage>
</organism>
<dbReference type="InterPro" id="IPR011333">
    <property type="entry name" value="SKP1/BTB/POZ_sf"/>
</dbReference>
<evidence type="ECO:0000256" key="1">
    <source>
        <dbReference type="SAM" id="MobiDB-lite"/>
    </source>
</evidence>
<dbReference type="PROSITE" id="PS50097">
    <property type="entry name" value="BTB"/>
    <property type="match status" value="1"/>
</dbReference>
<dbReference type="CDD" id="cd18186">
    <property type="entry name" value="BTB_POZ_ZBTB_KLHL-like"/>
    <property type="match status" value="1"/>
</dbReference>
<keyword evidence="4" id="KW-1185">Reference proteome</keyword>
<feature type="region of interest" description="Disordered" evidence="1">
    <location>
        <begin position="185"/>
        <end position="206"/>
    </location>
</feature>
<dbReference type="STRING" id="1095629.A0A0C9WTP4"/>
<dbReference type="EMBL" id="KN838758">
    <property type="protein sequence ID" value="KIJ95375.1"/>
    <property type="molecule type" value="Genomic_DNA"/>
</dbReference>
<evidence type="ECO:0000313" key="3">
    <source>
        <dbReference type="EMBL" id="KIJ95375.1"/>
    </source>
</evidence>
<reference evidence="3 4" key="1">
    <citation type="submission" date="2014-04" db="EMBL/GenBank/DDBJ databases">
        <authorList>
            <consortium name="DOE Joint Genome Institute"/>
            <person name="Kuo A."/>
            <person name="Kohler A."/>
            <person name="Nagy L.G."/>
            <person name="Floudas D."/>
            <person name="Copeland A."/>
            <person name="Barry K.W."/>
            <person name="Cichocki N."/>
            <person name="Veneault-Fourrey C."/>
            <person name="LaButti K."/>
            <person name="Lindquist E.A."/>
            <person name="Lipzen A."/>
            <person name="Lundell T."/>
            <person name="Morin E."/>
            <person name="Murat C."/>
            <person name="Sun H."/>
            <person name="Tunlid A."/>
            <person name="Henrissat B."/>
            <person name="Grigoriev I.V."/>
            <person name="Hibbett D.S."/>
            <person name="Martin F."/>
            <person name="Nordberg H.P."/>
            <person name="Cantor M.N."/>
            <person name="Hua S.X."/>
        </authorList>
    </citation>
    <scope>NUCLEOTIDE SEQUENCE [LARGE SCALE GENOMIC DNA]</scope>
    <source>
        <strain evidence="3 4">LaAM-08-1</strain>
    </source>
</reference>
<dbReference type="InterPro" id="IPR000210">
    <property type="entry name" value="BTB/POZ_dom"/>
</dbReference>
<sequence length="337" mass="38412">MSNPSIPATTACEGLTQHNIYWFHDGSLVFRIQNHLFKVHRTLISRHSRFFASKVEQYSEEDVVGSNVAKIPHGVCIYLEVERDVNANDVEALLGHLYHDVPLGRDLPFHLVASILRASSPNQLDFPNIHSVALETLEAMFPTYPESFSLPHPLHESLNLTSKYKLPLVRKAVFYSLVTTTNFDTEERPEKSPTVDPSEEHRSISASETHHTCGILSESDAWLCRRLLAHIIDHFTPILFTPATTAHMACTDVFADMWMPLVIKPALEDDGVYKPLETLERIKSIDWAMEGLCASCVIEKRQEWTKEQYTVWRLIDGWLETLDVQTVRVLEHPGNEM</sequence>
<evidence type="ECO:0000313" key="4">
    <source>
        <dbReference type="Proteomes" id="UP000054477"/>
    </source>
</evidence>
<dbReference type="HOGENOM" id="CLU_048296_2_0_1"/>
<feature type="domain" description="BTB" evidence="2">
    <location>
        <begin position="24"/>
        <end position="98"/>
    </location>
</feature>
<evidence type="ECO:0000259" key="2">
    <source>
        <dbReference type="PROSITE" id="PS50097"/>
    </source>
</evidence>
<dbReference type="Proteomes" id="UP000054477">
    <property type="component" value="Unassembled WGS sequence"/>
</dbReference>
<dbReference type="OrthoDB" id="3249359at2759"/>